<dbReference type="PANTHER" id="PTHR34701">
    <property type="entry name" value="TRANSCRIPTIONAL REGULATOR MRAZ"/>
    <property type="match status" value="1"/>
</dbReference>
<dbReference type="PANTHER" id="PTHR34701:SF1">
    <property type="entry name" value="TRANSCRIPTIONAL REGULATOR MRAZ"/>
    <property type="match status" value="1"/>
</dbReference>
<name>A0A1M6PLP6_9PROT</name>
<evidence type="ECO:0000256" key="7">
    <source>
        <dbReference type="HAMAP-Rule" id="MF_01008"/>
    </source>
</evidence>
<evidence type="ECO:0000259" key="9">
    <source>
        <dbReference type="PROSITE" id="PS51740"/>
    </source>
</evidence>
<evidence type="ECO:0000256" key="1">
    <source>
        <dbReference type="ARBA" id="ARBA00013860"/>
    </source>
</evidence>
<dbReference type="EMBL" id="FQZF01000031">
    <property type="protein sequence ID" value="SHK08845.1"/>
    <property type="molecule type" value="Genomic_DNA"/>
</dbReference>
<dbReference type="SUPFAM" id="SSF89447">
    <property type="entry name" value="AbrB/MazE/MraZ-like"/>
    <property type="match status" value="1"/>
</dbReference>
<dbReference type="STRING" id="198092.SAMN02745194_04139"/>
<sequence>MTHFMGTFTGKLDKKGRVSVPASFRSALERLGTLELVLRLSHRDPCVEAWPLPTFEAMAGGLDRLDVFSDAHDDLSLSLFADAFPMRPDGDGRLVLPEELIGHAKLTEAVSFMGLGKQFQIWEPEAARARTEAARQRARERGLTVPSAQPAAPPIVGRA</sequence>
<dbReference type="OrthoDB" id="9807753at2"/>
<keyword evidence="6 7" id="KW-0804">Transcription</keyword>
<dbReference type="CDD" id="cd16321">
    <property type="entry name" value="MraZ_C"/>
    <property type="match status" value="1"/>
</dbReference>
<dbReference type="InterPro" id="IPR038619">
    <property type="entry name" value="MraZ_sf"/>
</dbReference>
<keyword evidence="3" id="KW-0677">Repeat</keyword>
<dbReference type="Proteomes" id="UP000184387">
    <property type="component" value="Unassembled WGS sequence"/>
</dbReference>
<dbReference type="InterPro" id="IPR003444">
    <property type="entry name" value="MraZ"/>
</dbReference>
<dbReference type="InterPro" id="IPR035644">
    <property type="entry name" value="MraZ_C"/>
</dbReference>
<accession>A0A1M6PLP6</accession>
<dbReference type="Gene3D" id="3.40.1550.20">
    <property type="entry name" value="Transcriptional regulator MraZ domain"/>
    <property type="match status" value="1"/>
</dbReference>
<dbReference type="GO" id="GO:0003700">
    <property type="term" value="F:DNA-binding transcription factor activity"/>
    <property type="evidence" value="ECO:0007669"/>
    <property type="project" value="UniProtKB-UniRule"/>
</dbReference>
<organism evidence="10 11">
    <name type="scientific">Muricoccus roseus</name>
    <dbReference type="NCBI Taxonomy" id="198092"/>
    <lineage>
        <taxon>Bacteria</taxon>
        <taxon>Pseudomonadati</taxon>
        <taxon>Pseudomonadota</taxon>
        <taxon>Alphaproteobacteria</taxon>
        <taxon>Acetobacterales</taxon>
        <taxon>Roseomonadaceae</taxon>
        <taxon>Muricoccus</taxon>
    </lineage>
</organism>
<keyword evidence="5 7" id="KW-0238">DNA-binding</keyword>
<dbReference type="GO" id="GO:0000976">
    <property type="term" value="F:transcription cis-regulatory region binding"/>
    <property type="evidence" value="ECO:0007669"/>
    <property type="project" value="TreeGrafter"/>
</dbReference>
<proteinExistence type="inferred from homology"/>
<dbReference type="CDD" id="cd16320">
    <property type="entry name" value="MraZ_N"/>
    <property type="match status" value="1"/>
</dbReference>
<feature type="domain" description="SpoVT-AbrB" evidence="9">
    <location>
        <begin position="7"/>
        <end position="54"/>
    </location>
</feature>
<evidence type="ECO:0000256" key="6">
    <source>
        <dbReference type="ARBA" id="ARBA00023163"/>
    </source>
</evidence>
<dbReference type="PROSITE" id="PS51740">
    <property type="entry name" value="SPOVT_ABRB"/>
    <property type="match status" value="2"/>
</dbReference>
<dbReference type="InterPro" id="IPR007159">
    <property type="entry name" value="SpoVT-AbrB_dom"/>
</dbReference>
<keyword evidence="4 7" id="KW-0805">Transcription regulation</keyword>
<evidence type="ECO:0000256" key="3">
    <source>
        <dbReference type="ARBA" id="ARBA00022737"/>
    </source>
</evidence>
<dbReference type="RefSeq" id="WP_073138280.1">
    <property type="nucleotide sequence ID" value="NZ_FQZF01000031.1"/>
</dbReference>
<feature type="domain" description="SpoVT-AbrB" evidence="9">
    <location>
        <begin position="83"/>
        <end position="126"/>
    </location>
</feature>
<dbReference type="NCBIfam" id="NF001477">
    <property type="entry name" value="PRK00326.2-4"/>
    <property type="match status" value="1"/>
</dbReference>
<comment type="similarity">
    <text evidence="7">Belongs to the MraZ family.</text>
</comment>
<comment type="subcellular location">
    <subcellularLocation>
        <location evidence="7">Cytoplasm</location>
        <location evidence="7">Nucleoid</location>
    </subcellularLocation>
</comment>
<evidence type="ECO:0000256" key="4">
    <source>
        <dbReference type="ARBA" id="ARBA00023015"/>
    </source>
</evidence>
<keyword evidence="11" id="KW-1185">Reference proteome</keyword>
<reference evidence="10 11" key="1">
    <citation type="submission" date="2016-11" db="EMBL/GenBank/DDBJ databases">
        <authorList>
            <person name="Jaros S."/>
            <person name="Januszkiewicz K."/>
            <person name="Wedrychowicz H."/>
        </authorList>
    </citation>
    <scope>NUCLEOTIDE SEQUENCE [LARGE SCALE GENOMIC DNA]</scope>
    <source>
        <strain evidence="10 11">DSM 14916</strain>
    </source>
</reference>
<evidence type="ECO:0000313" key="11">
    <source>
        <dbReference type="Proteomes" id="UP000184387"/>
    </source>
</evidence>
<gene>
    <name evidence="7" type="primary">mraZ</name>
    <name evidence="10" type="ORF">SAMN02745194_04139</name>
</gene>
<evidence type="ECO:0000256" key="8">
    <source>
        <dbReference type="SAM" id="MobiDB-lite"/>
    </source>
</evidence>
<dbReference type="AlphaFoldDB" id="A0A1M6PLP6"/>
<dbReference type="GO" id="GO:2000143">
    <property type="term" value="P:negative regulation of DNA-templated transcription initiation"/>
    <property type="evidence" value="ECO:0007669"/>
    <property type="project" value="TreeGrafter"/>
</dbReference>
<dbReference type="InterPro" id="IPR037914">
    <property type="entry name" value="SpoVT-AbrB_sf"/>
</dbReference>
<dbReference type="Pfam" id="PF02381">
    <property type="entry name" value="MraZ"/>
    <property type="match status" value="2"/>
</dbReference>
<comment type="subunit">
    <text evidence="7">Forms oligomers.</text>
</comment>
<dbReference type="GO" id="GO:0005737">
    <property type="term" value="C:cytoplasm"/>
    <property type="evidence" value="ECO:0007669"/>
    <property type="project" value="UniProtKB-UniRule"/>
</dbReference>
<evidence type="ECO:0000313" key="10">
    <source>
        <dbReference type="EMBL" id="SHK08845.1"/>
    </source>
</evidence>
<dbReference type="InterPro" id="IPR035642">
    <property type="entry name" value="MraZ_N"/>
</dbReference>
<feature type="compositionally biased region" description="Basic and acidic residues" evidence="8">
    <location>
        <begin position="131"/>
        <end position="142"/>
    </location>
</feature>
<dbReference type="InterPro" id="IPR020603">
    <property type="entry name" value="MraZ_dom"/>
</dbReference>
<dbReference type="HAMAP" id="MF_01008">
    <property type="entry name" value="MraZ"/>
    <property type="match status" value="1"/>
</dbReference>
<protein>
    <recommendedName>
        <fullName evidence="1 7">Transcriptional regulator MraZ</fullName>
    </recommendedName>
</protein>
<feature type="region of interest" description="Disordered" evidence="8">
    <location>
        <begin position="131"/>
        <end position="159"/>
    </location>
</feature>
<evidence type="ECO:0000256" key="2">
    <source>
        <dbReference type="ARBA" id="ARBA00022490"/>
    </source>
</evidence>
<keyword evidence="2 7" id="KW-0963">Cytoplasm</keyword>
<evidence type="ECO:0000256" key="5">
    <source>
        <dbReference type="ARBA" id="ARBA00023125"/>
    </source>
</evidence>
<dbReference type="GO" id="GO:0009295">
    <property type="term" value="C:nucleoid"/>
    <property type="evidence" value="ECO:0007669"/>
    <property type="project" value="UniProtKB-SubCell"/>
</dbReference>